<dbReference type="EMBL" id="CAMPGE010030184">
    <property type="protein sequence ID" value="CAI2387694.1"/>
    <property type="molecule type" value="Genomic_DNA"/>
</dbReference>
<feature type="region of interest" description="Disordered" evidence="1">
    <location>
        <begin position="468"/>
        <end position="487"/>
    </location>
</feature>
<feature type="region of interest" description="Disordered" evidence="1">
    <location>
        <begin position="1"/>
        <end position="25"/>
    </location>
</feature>
<sequence length="597" mass="69495">MEIRPKPRDRNQQTNKNTHDDRHSDAAKILMDFQKKYLEVSSNSKFNQEELLKQIEEEMDLKMSRELQSAVLTESKDFSKSSTFRRDPTNIFNEILVNRISSNHPTKHNKSGHEHRDRRNSRIRNYKPKSMNEIIREKVREQYKKNGNDQTDIAKLLNKDIELNMETDRLKTLRENFYREIKEETEKLIIQNTNMPAKKDPFVHQGSIHTSKHPTESGFNKDSFYSSSNGRIVVAAQKAIDQTQKGIEETSQLHQKQVKLYKKLLKAQSQKESERYKRQGRKKKHIDINGIIDSQLRVDGIVKDYFHNQIISSKKIGLQDYRYKNQGGFWKPNNYSSDEFNVIYNVTKMTLPESLESHFDMRLIRSSDGSGMGNAFFFNKSEVYQERIPDSTTMKVLSKIEVNHYEESPEIKRILPRPSDFRAYQLHSQSFLKEMFENNVSRKSEPRANDGRITLTERNNLHRQRNTANQLAGREESKNNANGANASPLAYGETITEESLITSVASDISESNIRDVTGTIELGDGKRIRVDRHGNTIKAEKKFKIQLLVDLLSNEEEKSWDSEDEDGELSYREESSLDLEISFFNIHQIPLDFSEIS</sequence>
<evidence type="ECO:0000256" key="1">
    <source>
        <dbReference type="SAM" id="MobiDB-lite"/>
    </source>
</evidence>
<organism evidence="2 3">
    <name type="scientific">Euplotes crassus</name>
    <dbReference type="NCBI Taxonomy" id="5936"/>
    <lineage>
        <taxon>Eukaryota</taxon>
        <taxon>Sar</taxon>
        <taxon>Alveolata</taxon>
        <taxon>Ciliophora</taxon>
        <taxon>Intramacronucleata</taxon>
        <taxon>Spirotrichea</taxon>
        <taxon>Hypotrichia</taxon>
        <taxon>Euplotida</taxon>
        <taxon>Euplotidae</taxon>
        <taxon>Moneuplotes</taxon>
    </lineage>
</organism>
<dbReference type="Proteomes" id="UP001295684">
    <property type="component" value="Unassembled WGS sequence"/>
</dbReference>
<comment type="caution">
    <text evidence="2">The sequence shown here is derived from an EMBL/GenBank/DDBJ whole genome shotgun (WGS) entry which is preliminary data.</text>
</comment>
<evidence type="ECO:0000313" key="3">
    <source>
        <dbReference type="Proteomes" id="UP001295684"/>
    </source>
</evidence>
<name>A0AAD2DAY2_EUPCR</name>
<accession>A0AAD2DAY2</accession>
<gene>
    <name evidence="2" type="ORF">ECRASSUSDP1_LOCUS29328</name>
</gene>
<protein>
    <submittedName>
        <fullName evidence="2">Uncharacterized protein</fullName>
    </submittedName>
</protein>
<dbReference type="AlphaFoldDB" id="A0AAD2DAY2"/>
<proteinExistence type="predicted"/>
<keyword evidence="3" id="KW-1185">Reference proteome</keyword>
<reference evidence="2" key="1">
    <citation type="submission" date="2023-07" db="EMBL/GenBank/DDBJ databases">
        <authorList>
            <consortium name="AG Swart"/>
            <person name="Singh M."/>
            <person name="Singh A."/>
            <person name="Seah K."/>
            <person name="Emmerich C."/>
        </authorList>
    </citation>
    <scope>NUCLEOTIDE SEQUENCE</scope>
    <source>
        <strain evidence="2">DP1</strain>
    </source>
</reference>
<evidence type="ECO:0000313" key="2">
    <source>
        <dbReference type="EMBL" id="CAI2387694.1"/>
    </source>
</evidence>